<sequence>MKNLLYTLSIIEILKGIQFFFYILSAALSNCRIRVFTLGTKLKNSVPRICSLVLSASTEKIKIIFAKPSAFDALSLKYKTCTHKSRAFAPPPESKKFPVDLSNVPAMSLERKKQKKVYTVYKCINQR</sequence>
<organism evidence="2 3">
    <name type="scientific">Leptobrachium leishanense</name>
    <name type="common">Leishan spiny toad</name>
    <dbReference type="NCBI Taxonomy" id="445787"/>
    <lineage>
        <taxon>Eukaryota</taxon>
        <taxon>Metazoa</taxon>
        <taxon>Chordata</taxon>
        <taxon>Craniata</taxon>
        <taxon>Vertebrata</taxon>
        <taxon>Euteleostomi</taxon>
        <taxon>Amphibia</taxon>
        <taxon>Batrachia</taxon>
        <taxon>Anura</taxon>
        <taxon>Pelobatoidea</taxon>
        <taxon>Megophryidae</taxon>
        <taxon>Leptobrachium</taxon>
    </lineage>
</organism>
<dbReference type="Ensembl" id="ENSLLET00000027797.1">
    <property type="protein sequence ID" value="ENSLLEP00000026755.1"/>
    <property type="gene ID" value="ENSLLEG00000016901.1"/>
</dbReference>
<reference evidence="2" key="2">
    <citation type="submission" date="2025-09" db="UniProtKB">
        <authorList>
            <consortium name="Ensembl"/>
        </authorList>
    </citation>
    <scope>IDENTIFICATION</scope>
</reference>
<proteinExistence type="predicted"/>
<accession>A0A8C5PRX7</accession>
<dbReference type="AlphaFoldDB" id="A0A8C5PRX7"/>
<reference evidence="2" key="1">
    <citation type="submission" date="2025-08" db="UniProtKB">
        <authorList>
            <consortium name="Ensembl"/>
        </authorList>
    </citation>
    <scope>IDENTIFICATION</scope>
</reference>
<name>A0A8C5PRX7_9ANUR</name>
<keyword evidence="1" id="KW-0812">Transmembrane</keyword>
<keyword evidence="1" id="KW-1133">Transmembrane helix</keyword>
<evidence type="ECO:0000313" key="2">
    <source>
        <dbReference type="Ensembl" id="ENSLLEP00000026755.1"/>
    </source>
</evidence>
<protein>
    <submittedName>
        <fullName evidence="2">Uncharacterized protein</fullName>
    </submittedName>
</protein>
<keyword evidence="3" id="KW-1185">Reference proteome</keyword>
<feature type="transmembrane region" description="Helical" evidence="1">
    <location>
        <begin position="6"/>
        <end position="24"/>
    </location>
</feature>
<dbReference type="Proteomes" id="UP000694569">
    <property type="component" value="Unplaced"/>
</dbReference>
<keyword evidence="1" id="KW-0472">Membrane</keyword>
<evidence type="ECO:0000313" key="3">
    <source>
        <dbReference type="Proteomes" id="UP000694569"/>
    </source>
</evidence>
<evidence type="ECO:0000256" key="1">
    <source>
        <dbReference type="SAM" id="Phobius"/>
    </source>
</evidence>